<evidence type="ECO:0000313" key="3">
    <source>
        <dbReference type="Proteomes" id="UP000036681"/>
    </source>
</evidence>
<evidence type="ECO:0000313" key="4">
    <source>
        <dbReference type="WBParaSite" id="ALUE_0001278401-mRNA-1"/>
    </source>
</evidence>
<reference evidence="4" key="1">
    <citation type="submission" date="2017-02" db="UniProtKB">
        <authorList>
            <consortium name="WormBaseParasite"/>
        </authorList>
    </citation>
    <scope>IDENTIFICATION</scope>
</reference>
<dbReference type="Proteomes" id="UP000036681">
    <property type="component" value="Unplaced"/>
</dbReference>
<feature type="transmembrane region" description="Helical" evidence="2">
    <location>
        <begin position="42"/>
        <end position="65"/>
    </location>
</feature>
<dbReference type="AlphaFoldDB" id="A0A0M3I6S2"/>
<keyword evidence="3" id="KW-1185">Reference proteome</keyword>
<keyword evidence="2" id="KW-0812">Transmembrane</keyword>
<evidence type="ECO:0000256" key="2">
    <source>
        <dbReference type="SAM" id="Phobius"/>
    </source>
</evidence>
<keyword evidence="2" id="KW-0472">Membrane</keyword>
<name>A0A0M3I6S2_ASCLU</name>
<protein>
    <submittedName>
        <fullName evidence="4">Uncharacterized protein</fullName>
    </submittedName>
</protein>
<organism evidence="3 4">
    <name type="scientific">Ascaris lumbricoides</name>
    <name type="common">Giant roundworm</name>
    <dbReference type="NCBI Taxonomy" id="6252"/>
    <lineage>
        <taxon>Eukaryota</taxon>
        <taxon>Metazoa</taxon>
        <taxon>Ecdysozoa</taxon>
        <taxon>Nematoda</taxon>
        <taxon>Chromadorea</taxon>
        <taxon>Rhabditida</taxon>
        <taxon>Spirurina</taxon>
        <taxon>Ascaridomorpha</taxon>
        <taxon>Ascaridoidea</taxon>
        <taxon>Ascarididae</taxon>
        <taxon>Ascaris</taxon>
    </lineage>
</organism>
<keyword evidence="2" id="KW-1133">Transmembrane helix</keyword>
<accession>A0A0M3I6S2</accession>
<proteinExistence type="predicted"/>
<dbReference type="WBParaSite" id="ALUE_0001278401-mRNA-1">
    <property type="protein sequence ID" value="ALUE_0001278401-mRNA-1"/>
    <property type="gene ID" value="ALUE_0001278401"/>
</dbReference>
<evidence type="ECO:0000256" key="1">
    <source>
        <dbReference type="SAM" id="MobiDB-lite"/>
    </source>
</evidence>
<sequence length="106" mass="11852">MDDQEAGELVMLPSIADNSTSSTTTLSTISASSEDHFFEIPIIHHLVPVIIMVFILLLLLLASLYDCKVNRDCFRKQDGNEDVEAPKPQIYLYDGRTGESRPSNRP</sequence>
<feature type="region of interest" description="Disordered" evidence="1">
    <location>
        <begin position="77"/>
        <end position="106"/>
    </location>
</feature>